<dbReference type="AlphaFoldDB" id="H0EQY2"/>
<reference evidence="1 2" key="1">
    <citation type="journal article" date="2012" name="Eukaryot. Cell">
        <title>Genome sequence of the fungus Glarea lozoyensis: the first genome sequence of a species from the Helotiaceae family.</title>
        <authorList>
            <person name="Youssar L."/>
            <person name="Gruening B.A."/>
            <person name="Erxleben A."/>
            <person name="Guenther S."/>
            <person name="Huettel W."/>
        </authorList>
    </citation>
    <scope>NUCLEOTIDE SEQUENCE [LARGE SCALE GENOMIC DNA]</scope>
    <source>
        <strain evidence="2">ATCC 74030 / MF5533</strain>
    </source>
</reference>
<keyword evidence="2" id="KW-1185">Reference proteome</keyword>
<evidence type="ECO:0000313" key="2">
    <source>
        <dbReference type="Proteomes" id="UP000005446"/>
    </source>
</evidence>
<accession>H0EQY2</accession>
<dbReference type="InParanoid" id="H0EQY2"/>
<evidence type="ECO:0000313" key="1">
    <source>
        <dbReference type="EMBL" id="EHK99091.1"/>
    </source>
</evidence>
<dbReference type="Proteomes" id="UP000005446">
    <property type="component" value="Unassembled WGS sequence"/>
</dbReference>
<gene>
    <name evidence="1" type="ORF">M7I_5091</name>
</gene>
<dbReference type="HOGENOM" id="CLU_1652315_0_0_1"/>
<proteinExistence type="predicted"/>
<protein>
    <submittedName>
        <fullName evidence="1">Uncharacterized protein</fullName>
    </submittedName>
</protein>
<dbReference type="OrthoDB" id="10463427at2759"/>
<dbReference type="EMBL" id="AGUE01000129">
    <property type="protein sequence ID" value="EHK99091.1"/>
    <property type="molecule type" value="Genomic_DNA"/>
</dbReference>
<name>H0EQY2_GLAL7</name>
<sequence length="160" mass="18405">MANKNGFHQPTKSHFASQCSFGHRKKTVTNSQRIFQNPLSDLYSQKSVSQRRTDTLTMSKFEREKTNVIVQLKAKKHVAEVEEMFENIGKDVKQEMKVEEKKFFDTWEDYRDWEGYAEKLSDNCKGDKDMRIMDNVEVSKISGRTRGVTVSLGALGSGEV</sequence>
<comment type="caution">
    <text evidence="1">The sequence shown here is derived from an EMBL/GenBank/DDBJ whole genome shotgun (WGS) entry which is preliminary data.</text>
</comment>
<organism evidence="1 2">
    <name type="scientific">Glarea lozoyensis (strain ATCC 74030 / MF5533)</name>
    <dbReference type="NCBI Taxonomy" id="1104152"/>
    <lineage>
        <taxon>Eukaryota</taxon>
        <taxon>Fungi</taxon>
        <taxon>Dikarya</taxon>
        <taxon>Ascomycota</taxon>
        <taxon>Pezizomycotina</taxon>
        <taxon>Leotiomycetes</taxon>
        <taxon>Helotiales</taxon>
        <taxon>Helotiaceae</taxon>
        <taxon>Glarea</taxon>
    </lineage>
</organism>